<keyword evidence="1" id="KW-0812">Transmembrane</keyword>
<reference evidence="2 3" key="2">
    <citation type="journal article" date="2010" name="Proc. Natl. Acad. Sci. U.S.A.">
        <title>Enigmatic, ultrasmall, uncultivated Archaea.</title>
        <authorList>
            <person name="Baker B.J."/>
            <person name="Comolli L.R."/>
            <person name="Dick G.J."/>
            <person name="Hauser L.J."/>
            <person name="Hyatt D."/>
            <person name="Dill B.D."/>
            <person name="Land M.L."/>
            <person name="Verberkmoes N.C."/>
            <person name="Hettich R.L."/>
            <person name="Banfield J.F."/>
        </authorList>
    </citation>
    <scope>NUCLEOTIDE SEQUENCE [LARGE SCALE GENOMIC DNA]</scope>
    <source>
        <strain evidence="2">ARMAN-2</strain>
    </source>
</reference>
<dbReference type="EMBL" id="GG697240">
    <property type="protein sequence ID" value="EET90195.1"/>
    <property type="molecule type" value="Genomic_DNA"/>
</dbReference>
<evidence type="ECO:0000313" key="3">
    <source>
        <dbReference type="Proteomes" id="UP000332487"/>
    </source>
</evidence>
<feature type="transmembrane region" description="Helical" evidence="1">
    <location>
        <begin position="83"/>
        <end position="108"/>
    </location>
</feature>
<protein>
    <submittedName>
        <fullName evidence="2">Uncharacterized protein</fullName>
    </submittedName>
</protein>
<dbReference type="AlphaFoldDB" id="C7DHU3"/>
<evidence type="ECO:0000256" key="1">
    <source>
        <dbReference type="SAM" id="Phobius"/>
    </source>
</evidence>
<proteinExistence type="predicted"/>
<sequence length="156" mass="16410">MVFNCIFISLYLIVSDDFMGMQDSTIPNAVQQDVSQQAAGAVNAKKSSSSSGKPPRPTGVTILAILQILGGLIYIVLGTVEGALIGSGAVIFIAVGAFALITGLALFAGRNWARILVLIGGVLDLLGIPNFFIGTIIGIIILYYFTRPQIKAYFAA</sequence>
<keyword evidence="3" id="KW-1185">Reference proteome</keyword>
<accession>C7DHU3</accession>
<reference evidence="2 3" key="1">
    <citation type="journal article" date="2009" name="Genome Biol.">
        <title>Community-wide analysis of microbial genome sequence signatures.</title>
        <authorList>
            <person name="Dick G.J."/>
            <person name="Andersson A.F."/>
            <person name="Baker B.J."/>
            <person name="Simmons S.L."/>
            <person name="Thomas B.C."/>
            <person name="Yelton A.P."/>
            <person name="Banfield J.F."/>
        </authorList>
    </citation>
    <scope>NUCLEOTIDE SEQUENCE [LARGE SCALE GENOMIC DNA]</scope>
    <source>
        <strain evidence="2">ARMAN-2</strain>
    </source>
</reference>
<evidence type="ECO:0000313" key="2">
    <source>
        <dbReference type="EMBL" id="EET90195.1"/>
    </source>
</evidence>
<feature type="transmembrane region" description="Helical" evidence="1">
    <location>
        <begin position="58"/>
        <end position="77"/>
    </location>
</feature>
<feature type="transmembrane region" description="Helical" evidence="1">
    <location>
        <begin position="115"/>
        <end position="145"/>
    </location>
</feature>
<name>C7DHU3_MICA2</name>
<dbReference type="Proteomes" id="UP000332487">
    <property type="component" value="Unassembled WGS sequence"/>
</dbReference>
<gene>
    <name evidence="2" type="ORF">UNLARM2_0634</name>
</gene>
<organism evidence="2 3">
    <name type="scientific">Candidatus Micrarchaeum acidiphilum ARMAN-2</name>
    <dbReference type="NCBI Taxonomy" id="425595"/>
    <lineage>
        <taxon>Archaea</taxon>
        <taxon>Candidatus Micrarchaeota</taxon>
        <taxon>Candidatus Micrarchaeia</taxon>
        <taxon>Candidatus Micrarchaeales</taxon>
        <taxon>Candidatus Micrarchaeaceae</taxon>
        <taxon>Candidatus Micrarchaeum</taxon>
    </lineage>
</organism>
<keyword evidence="1" id="KW-1133">Transmembrane helix</keyword>
<keyword evidence="1" id="KW-0472">Membrane</keyword>